<evidence type="ECO:0000256" key="1">
    <source>
        <dbReference type="SAM" id="Phobius"/>
    </source>
</evidence>
<sequence length="136" mass="14100">MTEQVTPAVQEQETAEPSKAKSAAAGFGKKILGYGVGLAVVAGGGLAWQYLSGDLAIAKVGDCVNAFDKVDDAKVVDCTSADAANKVVGVIDGVSEADFTAKEQSLCEAYPTWDTIVWIGKKGGTGDSWCLEPLKK</sequence>
<accession>A0A8J3JP86</accession>
<keyword evidence="1" id="KW-0812">Transmembrane</keyword>
<proteinExistence type="predicted"/>
<dbReference type="Proteomes" id="UP000619293">
    <property type="component" value="Unassembled WGS sequence"/>
</dbReference>
<dbReference type="RefSeq" id="WP_191840825.1">
    <property type="nucleotide sequence ID" value="NZ_BAAALB010000013.1"/>
</dbReference>
<keyword evidence="1" id="KW-1133">Transmembrane helix</keyword>
<evidence type="ECO:0000313" key="2">
    <source>
        <dbReference type="EMBL" id="GIF88547.1"/>
    </source>
</evidence>
<name>A0A8J3JP86_9ACTN</name>
<protein>
    <submittedName>
        <fullName evidence="2">Uncharacterized protein</fullName>
    </submittedName>
</protein>
<comment type="caution">
    <text evidence="2">The sequence shown here is derived from an EMBL/GenBank/DDBJ whole genome shotgun (WGS) entry which is preliminary data.</text>
</comment>
<feature type="transmembrane region" description="Helical" evidence="1">
    <location>
        <begin position="31"/>
        <end position="51"/>
    </location>
</feature>
<gene>
    <name evidence="2" type="ORF">Cch02nite_19910</name>
</gene>
<reference evidence="2 3" key="1">
    <citation type="submission" date="2021-01" db="EMBL/GenBank/DDBJ databases">
        <title>Whole genome shotgun sequence of Catellatospora chokoriensis NBRC 107358.</title>
        <authorList>
            <person name="Komaki H."/>
            <person name="Tamura T."/>
        </authorList>
    </citation>
    <scope>NUCLEOTIDE SEQUENCE [LARGE SCALE GENOMIC DNA]</scope>
    <source>
        <strain evidence="2 3">NBRC 107358</strain>
    </source>
</reference>
<dbReference type="EMBL" id="BONG01000009">
    <property type="protein sequence ID" value="GIF88547.1"/>
    <property type="molecule type" value="Genomic_DNA"/>
</dbReference>
<organism evidence="2 3">
    <name type="scientific">Catellatospora chokoriensis</name>
    <dbReference type="NCBI Taxonomy" id="310353"/>
    <lineage>
        <taxon>Bacteria</taxon>
        <taxon>Bacillati</taxon>
        <taxon>Actinomycetota</taxon>
        <taxon>Actinomycetes</taxon>
        <taxon>Micromonosporales</taxon>
        <taxon>Micromonosporaceae</taxon>
        <taxon>Catellatospora</taxon>
    </lineage>
</organism>
<keyword evidence="1" id="KW-0472">Membrane</keyword>
<dbReference type="AlphaFoldDB" id="A0A8J3JP86"/>
<keyword evidence="3" id="KW-1185">Reference proteome</keyword>
<evidence type="ECO:0000313" key="3">
    <source>
        <dbReference type="Proteomes" id="UP000619293"/>
    </source>
</evidence>